<feature type="compositionally biased region" description="Polar residues" evidence="1">
    <location>
        <begin position="275"/>
        <end position="287"/>
    </location>
</feature>
<dbReference type="Proteomes" id="UP000095285">
    <property type="component" value="Unassembled WGS sequence"/>
</dbReference>
<evidence type="ECO:0000256" key="1">
    <source>
        <dbReference type="SAM" id="MobiDB-lite"/>
    </source>
</evidence>
<dbReference type="AlphaFoldDB" id="A0A1I7V5Q7"/>
<feature type="region of interest" description="Disordered" evidence="1">
    <location>
        <begin position="1"/>
        <end position="31"/>
    </location>
</feature>
<sequence>MVRNRRQRTELSPRRDDETGSTQTFSSRTVTTTERIQMIPVPDNFDTPMDVLIPIAYNRERSSTLYGFIYCAETTETKEVRTMMTTTTTTTYSIIEIDDSEEELKVETEEKTIPESTQITLDFPLDYEVVDFKDLVAESSEEEKRAPLRSADYVVKMIDIDLPSSQRKGWTSIERIPDAESERLKQSEAEGYIERHDYDAYEGTVASTSRTSEIDQKPINQYVTVYHNGVSPGELDLEEKRINKEISTVVAKLSGAYKRASIEGEHTIYTDAKTEQITQQETQSASRQIKESPQRLKSTYT</sequence>
<reference evidence="3" key="2">
    <citation type="submission" date="2016-11" db="UniProtKB">
        <authorList>
            <consortium name="WormBaseParasite"/>
        </authorList>
    </citation>
    <scope>IDENTIFICATION</scope>
</reference>
<proteinExistence type="predicted"/>
<accession>A0A1I7V5Q7</accession>
<feature type="compositionally biased region" description="Low complexity" evidence="1">
    <location>
        <begin position="21"/>
        <end position="31"/>
    </location>
</feature>
<evidence type="ECO:0000313" key="2">
    <source>
        <dbReference type="Proteomes" id="UP000095285"/>
    </source>
</evidence>
<organism evidence="2 3">
    <name type="scientific">Loa loa</name>
    <name type="common">Eye worm</name>
    <name type="synonym">Filaria loa</name>
    <dbReference type="NCBI Taxonomy" id="7209"/>
    <lineage>
        <taxon>Eukaryota</taxon>
        <taxon>Metazoa</taxon>
        <taxon>Ecdysozoa</taxon>
        <taxon>Nematoda</taxon>
        <taxon>Chromadorea</taxon>
        <taxon>Rhabditida</taxon>
        <taxon>Spirurina</taxon>
        <taxon>Spiruromorpha</taxon>
        <taxon>Filarioidea</taxon>
        <taxon>Onchocercidae</taxon>
        <taxon>Loa</taxon>
    </lineage>
</organism>
<feature type="region of interest" description="Disordered" evidence="1">
    <location>
        <begin position="273"/>
        <end position="301"/>
    </location>
</feature>
<evidence type="ECO:0000313" key="3">
    <source>
        <dbReference type="WBParaSite" id="EN70_10169"/>
    </source>
</evidence>
<dbReference type="WBParaSite" id="EN70_10169">
    <property type="protein sequence ID" value="EN70_10169"/>
    <property type="gene ID" value="EN70_10169"/>
</dbReference>
<keyword evidence="2" id="KW-1185">Reference proteome</keyword>
<reference evidence="2" key="1">
    <citation type="submission" date="2012-04" db="EMBL/GenBank/DDBJ databases">
        <title>The Genome Sequence of Loa loa.</title>
        <authorList>
            <consortium name="The Broad Institute Genome Sequencing Platform"/>
            <consortium name="Broad Institute Genome Sequencing Center for Infectious Disease"/>
            <person name="Nutman T.B."/>
            <person name="Fink D.L."/>
            <person name="Russ C."/>
            <person name="Young S."/>
            <person name="Zeng Q."/>
            <person name="Gargeya S."/>
            <person name="Alvarado L."/>
            <person name="Berlin A."/>
            <person name="Chapman S.B."/>
            <person name="Chen Z."/>
            <person name="Freedman E."/>
            <person name="Gellesch M."/>
            <person name="Goldberg J."/>
            <person name="Griggs A."/>
            <person name="Gujja S."/>
            <person name="Heilman E.R."/>
            <person name="Heiman D."/>
            <person name="Howarth C."/>
            <person name="Mehta T."/>
            <person name="Neiman D."/>
            <person name="Pearson M."/>
            <person name="Roberts A."/>
            <person name="Saif S."/>
            <person name="Shea T."/>
            <person name="Shenoy N."/>
            <person name="Sisk P."/>
            <person name="Stolte C."/>
            <person name="Sykes S."/>
            <person name="White J."/>
            <person name="Yandava C."/>
            <person name="Haas B."/>
            <person name="Henn M.R."/>
            <person name="Nusbaum C."/>
            <person name="Birren B."/>
        </authorList>
    </citation>
    <scope>NUCLEOTIDE SEQUENCE [LARGE SCALE GENOMIC DNA]</scope>
</reference>
<protein>
    <submittedName>
        <fullName evidence="3">Erythrocyte membrane protein 1, PfEMP1</fullName>
    </submittedName>
</protein>
<name>A0A1I7V5Q7_LOALO</name>
<feature type="compositionally biased region" description="Basic and acidic residues" evidence="1">
    <location>
        <begin position="7"/>
        <end position="18"/>
    </location>
</feature>